<feature type="active site" description="Proton donor/acceptor" evidence="10">
    <location>
        <position position="193"/>
    </location>
</feature>
<evidence type="ECO:0000256" key="8">
    <source>
        <dbReference type="ARBA" id="ARBA00023157"/>
    </source>
</evidence>
<sequence>MLGSLGGSSASDIKENGECKSVALIFARGTGEPGNMGFVVGPGLGSQLKTALNNDVMLQGADYTTDFSGGGAKDIIATTQQLKSRCPDTKVVLGGYSQGAMQVHDALGQVGGDVAAAVTFGDPYSSVGFGGGSSLLSGFMGGAGSGAGSGGGSGGSFNAENGKVFCSTGDFICGLMPGGSGGSTSSGSGSGGHLSYSSDGSIPEAVKFIVSKVGGGAA</sequence>
<evidence type="ECO:0000313" key="13">
    <source>
        <dbReference type="EMBL" id="KAF1812841.1"/>
    </source>
</evidence>
<dbReference type="PANTHER" id="PTHR48250">
    <property type="entry name" value="CUTINASE 2-RELATED"/>
    <property type="match status" value="1"/>
</dbReference>
<evidence type="ECO:0000256" key="5">
    <source>
        <dbReference type="ARBA" id="ARBA00022525"/>
    </source>
</evidence>
<gene>
    <name evidence="13 15" type="ORF">P152DRAFT_328079</name>
</gene>
<dbReference type="InterPro" id="IPR000675">
    <property type="entry name" value="Cutinase/axe"/>
</dbReference>
<feature type="disulfide bond" evidence="11">
    <location>
        <begin position="19"/>
        <end position="86"/>
    </location>
</feature>
<dbReference type="RefSeq" id="XP_033534472.1">
    <property type="nucleotide sequence ID" value="XM_033675253.1"/>
</dbReference>
<accession>A0A6G1G4G6</accession>
<dbReference type="EMBL" id="ML975156">
    <property type="protein sequence ID" value="KAF1812841.1"/>
    <property type="molecule type" value="Genomic_DNA"/>
</dbReference>
<comment type="function">
    <text evidence="12">Catalyzes the hydrolysis of complex carboxylic polyesters found in the cell wall of plants. Degrades cutin, a macromolecule that forms the structure of the plant cuticle.</text>
</comment>
<reference evidence="15" key="2">
    <citation type="submission" date="2020-04" db="EMBL/GenBank/DDBJ databases">
        <authorList>
            <consortium name="NCBI Genome Project"/>
        </authorList>
    </citation>
    <scope>NUCLEOTIDE SEQUENCE</scope>
    <source>
        <strain evidence="15">CBS 781.70</strain>
    </source>
</reference>
<reference evidence="13 15" key="1">
    <citation type="submission" date="2020-01" db="EMBL/GenBank/DDBJ databases">
        <authorList>
            <consortium name="DOE Joint Genome Institute"/>
            <person name="Haridas S."/>
            <person name="Albert R."/>
            <person name="Binder M."/>
            <person name="Bloem J."/>
            <person name="Labutti K."/>
            <person name="Salamov A."/>
            <person name="Andreopoulos B."/>
            <person name="Baker S.E."/>
            <person name="Barry K."/>
            <person name="Bills G."/>
            <person name="Bluhm B.H."/>
            <person name="Cannon C."/>
            <person name="Castanera R."/>
            <person name="Culley D.E."/>
            <person name="Daum C."/>
            <person name="Ezra D."/>
            <person name="Gonzalez J.B."/>
            <person name="Henrissat B."/>
            <person name="Kuo A."/>
            <person name="Liang C."/>
            <person name="Lipzen A."/>
            <person name="Lutzoni F."/>
            <person name="Magnuson J."/>
            <person name="Mondo S."/>
            <person name="Nolan M."/>
            <person name="Ohm R."/>
            <person name="Pangilinan J."/>
            <person name="Park H.-J."/>
            <person name="Ramirez L."/>
            <person name="Alfaro M."/>
            <person name="Sun H."/>
            <person name="Tritt A."/>
            <person name="Yoshinaga Y."/>
            <person name="Zwiers L.-H."/>
            <person name="Turgeon B.G."/>
            <person name="Goodwin S.B."/>
            <person name="Spatafora J.W."/>
            <person name="Crous P.W."/>
            <person name="Grigoriev I.V."/>
        </authorList>
    </citation>
    <scope>NUCLEOTIDE SEQUENCE</scope>
    <source>
        <strain evidence="13 15">CBS 781.70</strain>
    </source>
</reference>
<dbReference type="SMART" id="SM01110">
    <property type="entry name" value="Cutinase"/>
    <property type="match status" value="1"/>
</dbReference>
<dbReference type="PANTHER" id="PTHR48250:SF3">
    <property type="entry name" value="CUTINASE 1-RELATED"/>
    <property type="match status" value="1"/>
</dbReference>
<dbReference type="InterPro" id="IPR029058">
    <property type="entry name" value="AB_hydrolase_fold"/>
</dbReference>
<dbReference type="SUPFAM" id="SSF53474">
    <property type="entry name" value="alpha/beta-Hydrolases"/>
    <property type="match status" value="1"/>
</dbReference>
<evidence type="ECO:0000256" key="6">
    <source>
        <dbReference type="ARBA" id="ARBA00022729"/>
    </source>
</evidence>
<dbReference type="InterPro" id="IPR011150">
    <property type="entry name" value="Cutinase_monf"/>
</dbReference>
<evidence type="ECO:0000313" key="15">
    <source>
        <dbReference type="RefSeq" id="XP_033534472.1"/>
    </source>
</evidence>
<evidence type="ECO:0000256" key="3">
    <source>
        <dbReference type="ARBA" id="ARBA00013095"/>
    </source>
</evidence>
<feature type="active site" evidence="10">
    <location>
        <position position="170"/>
    </location>
</feature>
<keyword evidence="14" id="KW-1185">Reference proteome</keyword>
<evidence type="ECO:0000256" key="10">
    <source>
        <dbReference type="PIRSR" id="PIRSR611150-1"/>
    </source>
</evidence>
<dbReference type="GO" id="GO:0050525">
    <property type="term" value="F:cutinase activity"/>
    <property type="evidence" value="ECO:0007669"/>
    <property type="project" value="UniProtKB-UniRule"/>
</dbReference>
<evidence type="ECO:0000256" key="4">
    <source>
        <dbReference type="ARBA" id="ARBA00022487"/>
    </source>
</evidence>
<evidence type="ECO:0000256" key="7">
    <source>
        <dbReference type="ARBA" id="ARBA00022801"/>
    </source>
</evidence>
<dbReference type="GO" id="GO:0005576">
    <property type="term" value="C:extracellular region"/>
    <property type="evidence" value="ECO:0007669"/>
    <property type="project" value="UniProtKB-SubCell"/>
</dbReference>
<evidence type="ECO:0000256" key="11">
    <source>
        <dbReference type="PIRSR" id="PIRSR611150-2"/>
    </source>
</evidence>
<dbReference type="EC" id="3.1.1.74" evidence="3 12"/>
<dbReference type="AlphaFoldDB" id="A0A6G1G4G6"/>
<dbReference type="GO" id="GO:0016052">
    <property type="term" value="P:carbohydrate catabolic process"/>
    <property type="evidence" value="ECO:0007669"/>
    <property type="project" value="TreeGrafter"/>
</dbReference>
<keyword evidence="7 12" id="KW-0378">Hydrolase</keyword>
<keyword evidence="5 12" id="KW-0964">Secreted</keyword>
<keyword evidence="6" id="KW-0732">Signal</keyword>
<keyword evidence="4 12" id="KW-0719">Serine esterase</keyword>
<proteinExistence type="inferred from homology"/>
<evidence type="ECO:0000256" key="12">
    <source>
        <dbReference type="RuleBase" id="RU361263"/>
    </source>
</evidence>
<dbReference type="Proteomes" id="UP000504638">
    <property type="component" value="Unplaced"/>
</dbReference>
<feature type="disulfide bond" evidence="11">
    <location>
        <begin position="166"/>
        <end position="173"/>
    </location>
</feature>
<comment type="similarity">
    <text evidence="2 12">Belongs to the cutinase family.</text>
</comment>
<name>A0A6G1G4G6_9PEZI</name>
<dbReference type="Gene3D" id="3.40.50.1820">
    <property type="entry name" value="alpha/beta hydrolase"/>
    <property type="match status" value="1"/>
</dbReference>
<keyword evidence="8 11" id="KW-1015">Disulfide bond</keyword>
<dbReference type="Pfam" id="PF01083">
    <property type="entry name" value="Cutinase"/>
    <property type="match status" value="1"/>
</dbReference>
<evidence type="ECO:0000256" key="9">
    <source>
        <dbReference type="ARBA" id="ARBA00034045"/>
    </source>
</evidence>
<dbReference type="GeneID" id="54415823"/>
<comment type="catalytic activity">
    <reaction evidence="9 12">
        <text>cutin + H2O = cutin monomers.</text>
        <dbReference type="EC" id="3.1.1.74"/>
    </reaction>
</comment>
<protein>
    <recommendedName>
        <fullName evidence="3 12">Cutinase</fullName>
        <ecNumber evidence="3 12">3.1.1.74</ecNumber>
    </recommendedName>
</protein>
<feature type="active site" description="Nucleophile" evidence="10">
    <location>
        <position position="97"/>
    </location>
</feature>
<dbReference type="InterPro" id="IPR043580">
    <property type="entry name" value="CUTINASE_1"/>
</dbReference>
<dbReference type="PROSITE" id="PS00155">
    <property type="entry name" value="CUTINASE_1"/>
    <property type="match status" value="1"/>
</dbReference>
<evidence type="ECO:0000256" key="1">
    <source>
        <dbReference type="ARBA" id="ARBA00004613"/>
    </source>
</evidence>
<organism evidence="13">
    <name type="scientific">Eremomyces bilateralis CBS 781.70</name>
    <dbReference type="NCBI Taxonomy" id="1392243"/>
    <lineage>
        <taxon>Eukaryota</taxon>
        <taxon>Fungi</taxon>
        <taxon>Dikarya</taxon>
        <taxon>Ascomycota</taxon>
        <taxon>Pezizomycotina</taxon>
        <taxon>Dothideomycetes</taxon>
        <taxon>Dothideomycetes incertae sedis</taxon>
        <taxon>Eremomycetales</taxon>
        <taxon>Eremomycetaceae</taxon>
        <taxon>Eremomyces</taxon>
    </lineage>
</organism>
<dbReference type="OrthoDB" id="2975078at2759"/>
<reference evidence="15" key="3">
    <citation type="submission" date="2025-04" db="UniProtKB">
        <authorList>
            <consortium name="RefSeq"/>
        </authorList>
    </citation>
    <scope>IDENTIFICATION</scope>
    <source>
        <strain evidence="15">CBS 781.70</strain>
    </source>
</reference>
<comment type="subcellular location">
    <subcellularLocation>
        <location evidence="1 12">Secreted</location>
    </subcellularLocation>
</comment>
<evidence type="ECO:0000313" key="14">
    <source>
        <dbReference type="Proteomes" id="UP000504638"/>
    </source>
</evidence>
<evidence type="ECO:0000256" key="2">
    <source>
        <dbReference type="ARBA" id="ARBA00007534"/>
    </source>
</evidence>